<keyword evidence="3" id="KW-1185">Reference proteome</keyword>
<feature type="region of interest" description="Disordered" evidence="1">
    <location>
        <begin position="1"/>
        <end position="48"/>
    </location>
</feature>
<feature type="region of interest" description="Disordered" evidence="1">
    <location>
        <begin position="74"/>
        <end position="110"/>
    </location>
</feature>
<feature type="compositionally biased region" description="Basic residues" evidence="1">
    <location>
        <begin position="1"/>
        <end position="12"/>
    </location>
</feature>
<dbReference type="Proteomes" id="UP000607653">
    <property type="component" value="Unassembled WGS sequence"/>
</dbReference>
<accession>A0A822Y4H0</accession>
<evidence type="ECO:0000256" key="1">
    <source>
        <dbReference type="SAM" id="MobiDB-lite"/>
    </source>
</evidence>
<name>A0A822Y4H0_NELNU</name>
<comment type="caution">
    <text evidence="2">The sequence shown here is derived from an EMBL/GenBank/DDBJ whole genome shotgun (WGS) entry which is preliminary data.</text>
</comment>
<organism evidence="2 3">
    <name type="scientific">Nelumbo nucifera</name>
    <name type="common">Sacred lotus</name>
    <dbReference type="NCBI Taxonomy" id="4432"/>
    <lineage>
        <taxon>Eukaryota</taxon>
        <taxon>Viridiplantae</taxon>
        <taxon>Streptophyta</taxon>
        <taxon>Embryophyta</taxon>
        <taxon>Tracheophyta</taxon>
        <taxon>Spermatophyta</taxon>
        <taxon>Magnoliopsida</taxon>
        <taxon>Proteales</taxon>
        <taxon>Nelumbonaceae</taxon>
        <taxon>Nelumbo</taxon>
    </lineage>
</organism>
<reference evidence="2 3" key="1">
    <citation type="journal article" date="2020" name="Mol. Biol. Evol.">
        <title>Distinct Expression and Methylation Patterns for Genes with Different Fates following a Single Whole-Genome Duplication in Flowering Plants.</title>
        <authorList>
            <person name="Shi T."/>
            <person name="Rahmani R.S."/>
            <person name="Gugger P.F."/>
            <person name="Wang M."/>
            <person name="Li H."/>
            <person name="Zhang Y."/>
            <person name="Li Z."/>
            <person name="Wang Q."/>
            <person name="Van de Peer Y."/>
            <person name="Marchal K."/>
            <person name="Chen J."/>
        </authorList>
    </citation>
    <scope>NUCLEOTIDE SEQUENCE [LARGE SCALE GENOMIC DNA]</scope>
    <source>
        <tissue evidence="2">Leaf</tissue>
    </source>
</reference>
<dbReference type="PANTHER" id="PTHR33912">
    <property type="entry name" value="OS01G0939400 PROTEIN"/>
    <property type="match status" value="1"/>
</dbReference>
<evidence type="ECO:0000313" key="3">
    <source>
        <dbReference type="Proteomes" id="UP000607653"/>
    </source>
</evidence>
<proteinExistence type="predicted"/>
<dbReference type="AlphaFoldDB" id="A0A822Y4H0"/>
<sequence length="132" mass="14477">MATHKHSFHIHQKGGESKPEEKAPSRLKKHAPTKLQVDRPVSSGIAPSPDMFSNCAIPLLSPLILSPPTLTLPEVEEDKASEKRNGPHHSSYEHKYVPTPPGGWQHPAITPMPEPASLLHLFNSQCVVAHQP</sequence>
<feature type="compositionally biased region" description="Basic and acidic residues" evidence="1">
    <location>
        <begin position="78"/>
        <end position="96"/>
    </location>
</feature>
<dbReference type="EMBL" id="DUZY01000002">
    <property type="protein sequence ID" value="DAD26501.1"/>
    <property type="molecule type" value="Genomic_DNA"/>
</dbReference>
<dbReference type="PANTHER" id="PTHR33912:SF5">
    <property type="entry name" value="F22G5.17"/>
    <property type="match status" value="1"/>
</dbReference>
<gene>
    <name evidence="2" type="ORF">HUJ06_027969</name>
</gene>
<protein>
    <submittedName>
        <fullName evidence="2">Uncharacterized protein</fullName>
    </submittedName>
</protein>
<feature type="compositionally biased region" description="Basic and acidic residues" evidence="1">
    <location>
        <begin position="13"/>
        <end position="24"/>
    </location>
</feature>
<dbReference type="InterPro" id="IPR040381">
    <property type="entry name" value="At4g14450-like"/>
</dbReference>
<evidence type="ECO:0000313" key="2">
    <source>
        <dbReference type="EMBL" id="DAD26501.1"/>
    </source>
</evidence>